<feature type="binding site" evidence="6">
    <location>
        <position position="63"/>
    </location>
    <ligand>
        <name>S-adenosyl-L-methionine</name>
        <dbReference type="ChEBI" id="CHEBI:59789"/>
    </ligand>
</feature>
<evidence type="ECO:0000256" key="3">
    <source>
        <dbReference type="ARBA" id="ARBA00022603"/>
    </source>
</evidence>
<keyword evidence="2 6" id="KW-0698">rRNA processing</keyword>
<dbReference type="SUPFAM" id="SSF53335">
    <property type="entry name" value="S-adenosyl-L-methionine-dependent methyltransferases"/>
    <property type="match status" value="1"/>
</dbReference>
<dbReference type="GO" id="GO:0070043">
    <property type="term" value="F:rRNA (guanine-N7-)-methyltransferase activity"/>
    <property type="evidence" value="ECO:0007669"/>
    <property type="project" value="UniProtKB-UniRule"/>
</dbReference>
<dbReference type="PANTHER" id="PTHR31760">
    <property type="entry name" value="S-ADENOSYL-L-METHIONINE-DEPENDENT METHYLTRANSFERASES SUPERFAMILY PROTEIN"/>
    <property type="match status" value="1"/>
</dbReference>
<dbReference type="OrthoDB" id="9808773at2"/>
<dbReference type="AlphaFoldDB" id="R4Z2C2"/>
<dbReference type="Proteomes" id="UP000018291">
    <property type="component" value="Unassembled WGS sequence"/>
</dbReference>
<keyword evidence="3 6" id="KW-0489">Methyltransferase</keyword>
<evidence type="ECO:0000313" key="7">
    <source>
        <dbReference type="EMBL" id="CCM65099.1"/>
    </source>
</evidence>
<keyword evidence="4 6" id="KW-0808">Transferase</keyword>
<feature type="binding site" evidence="6">
    <location>
        <begin position="114"/>
        <end position="115"/>
    </location>
    <ligand>
        <name>S-adenosyl-L-methionine</name>
        <dbReference type="ChEBI" id="CHEBI:59789"/>
    </ligand>
</feature>
<accession>R4Z2C2</accession>
<evidence type="ECO:0000256" key="5">
    <source>
        <dbReference type="ARBA" id="ARBA00022691"/>
    </source>
</evidence>
<comment type="caution">
    <text evidence="6">Lacks conserved residue(s) required for the propagation of feature annotation.</text>
</comment>
<reference evidence="7 8" key="1">
    <citation type="journal article" date="2013" name="ISME J.">
        <title>Metabolic model for the filamentous 'Candidatus Microthrix parvicella' based on genomic and metagenomic analyses.</title>
        <authorList>
            <person name="Jon McIlroy S."/>
            <person name="Kristiansen R."/>
            <person name="Albertsen M."/>
            <person name="Michael Karst S."/>
            <person name="Rossetti S."/>
            <person name="Lund Nielsen J."/>
            <person name="Tandoi V."/>
            <person name="James Seviour R."/>
            <person name="Nielsen P.H."/>
        </authorList>
    </citation>
    <scope>NUCLEOTIDE SEQUENCE [LARGE SCALE GENOMIC DNA]</scope>
    <source>
        <strain evidence="7 8">RN1</strain>
    </source>
</reference>
<sequence length="219" mass="23296">MTDRFELDGDQIQSMLEVLGDAQSLGFLGQGPVERHIDHALGFAEAWSDARPVLAPARIADLGSGGGVPGLVLAVVTEAHLLLIDGKSKRTDWLAEAAWRLGVQSRVTVLNRPAEEVGQDPEWRGTCDVVVARSFAGPAPTAECAAGLVQRGGVVVVSEPPEVTDRWNALAAAPLGFGPALLVDLPGGHYAVLIARDEPLESRFPRTWAAQKKRPLFGL</sequence>
<organism evidence="7 8">
    <name type="scientific">Candidatus Neomicrothrix parvicella RN1</name>
    <dbReference type="NCBI Taxonomy" id="1229780"/>
    <lineage>
        <taxon>Bacteria</taxon>
        <taxon>Bacillati</taxon>
        <taxon>Actinomycetota</taxon>
        <taxon>Acidimicrobiia</taxon>
        <taxon>Acidimicrobiales</taxon>
        <taxon>Microthrixaceae</taxon>
        <taxon>Candidatus Neomicrothrix</taxon>
    </lineage>
</organism>
<dbReference type="InterPro" id="IPR003682">
    <property type="entry name" value="rRNA_ssu_MeTfrase_G"/>
</dbReference>
<keyword evidence="1 6" id="KW-0963">Cytoplasm</keyword>
<dbReference type="HOGENOM" id="CLU_1264656_0_0_11"/>
<dbReference type="GO" id="GO:0005829">
    <property type="term" value="C:cytosol"/>
    <property type="evidence" value="ECO:0007669"/>
    <property type="project" value="TreeGrafter"/>
</dbReference>
<gene>
    <name evidence="6" type="primary">rsmG</name>
    <name evidence="7" type="ORF">BN381_60003</name>
</gene>
<evidence type="ECO:0000256" key="4">
    <source>
        <dbReference type="ARBA" id="ARBA00022679"/>
    </source>
</evidence>
<dbReference type="EC" id="2.1.1.-" evidence="6"/>
<protein>
    <recommendedName>
        <fullName evidence="6">Ribosomal RNA small subunit methyltransferase G</fullName>
        <ecNumber evidence="6">2.1.1.-</ecNumber>
    </recommendedName>
    <alternativeName>
        <fullName evidence="6">16S rRNA 7-methylguanosine methyltransferase</fullName>
        <shortName evidence="6">16S rRNA m7G methyltransferase</shortName>
    </alternativeName>
</protein>
<comment type="caution">
    <text evidence="7">The sequence shown here is derived from an EMBL/GenBank/DDBJ whole genome shotgun (WGS) entry which is preliminary data.</text>
</comment>
<comment type="similarity">
    <text evidence="6">Belongs to the methyltransferase superfamily. RNA methyltransferase RsmG family.</text>
</comment>
<dbReference type="HAMAP" id="MF_00074">
    <property type="entry name" value="16SrRNA_methyltr_G"/>
    <property type="match status" value="1"/>
</dbReference>
<dbReference type="STRING" id="1229780.BN381_60003"/>
<feature type="binding site" evidence="6">
    <location>
        <position position="133"/>
    </location>
    <ligand>
        <name>S-adenosyl-L-methionine</name>
        <dbReference type="ChEBI" id="CHEBI:59789"/>
    </ligand>
</feature>
<comment type="subcellular location">
    <subcellularLocation>
        <location evidence="6">Cytoplasm</location>
    </subcellularLocation>
</comment>
<name>R4Z2C2_9ACTN</name>
<evidence type="ECO:0000256" key="6">
    <source>
        <dbReference type="HAMAP-Rule" id="MF_00074"/>
    </source>
</evidence>
<dbReference type="EMBL" id="CANL01000056">
    <property type="protein sequence ID" value="CCM65099.1"/>
    <property type="molecule type" value="Genomic_DNA"/>
</dbReference>
<dbReference type="eggNOG" id="COG0357">
    <property type="taxonomic scope" value="Bacteria"/>
</dbReference>
<dbReference type="InterPro" id="IPR029063">
    <property type="entry name" value="SAM-dependent_MTases_sf"/>
</dbReference>
<evidence type="ECO:0000313" key="8">
    <source>
        <dbReference type="Proteomes" id="UP000018291"/>
    </source>
</evidence>
<comment type="function">
    <text evidence="6">Specifically methylates the N7 position of a guanine in 16S rRNA.</text>
</comment>
<dbReference type="PANTHER" id="PTHR31760:SF0">
    <property type="entry name" value="S-ADENOSYL-L-METHIONINE-DEPENDENT METHYLTRANSFERASES SUPERFAMILY PROTEIN"/>
    <property type="match status" value="1"/>
</dbReference>
<proteinExistence type="inferred from homology"/>
<evidence type="ECO:0000256" key="2">
    <source>
        <dbReference type="ARBA" id="ARBA00022552"/>
    </source>
</evidence>
<dbReference type="RefSeq" id="WP_012229567.1">
    <property type="nucleotide sequence ID" value="NZ_HG422565.1"/>
</dbReference>
<evidence type="ECO:0000256" key="1">
    <source>
        <dbReference type="ARBA" id="ARBA00022490"/>
    </source>
</evidence>
<dbReference type="Pfam" id="PF02527">
    <property type="entry name" value="GidB"/>
    <property type="match status" value="1"/>
</dbReference>
<keyword evidence="5 6" id="KW-0949">S-adenosyl-L-methionine</keyword>
<keyword evidence="8" id="KW-1185">Reference proteome</keyword>
<dbReference type="Gene3D" id="3.40.50.150">
    <property type="entry name" value="Vaccinia Virus protein VP39"/>
    <property type="match status" value="1"/>
</dbReference>